<keyword evidence="8" id="KW-1185">Reference proteome</keyword>
<keyword evidence="4" id="KW-0819">tRNA processing</keyword>
<dbReference type="EMBL" id="CP053452">
    <property type="protein sequence ID" value="QJW95053.1"/>
    <property type="molecule type" value="Genomic_DNA"/>
</dbReference>
<dbReference type="RefSeq" id="WP_171470925.1">
    <property type="nucleotide sequence ID" value="NZ_CP053452.2"/>
</dbReference>
<proteinExistence type="inferred from homology"/>
<dbReference type="Pfam" id="PF03942">
    <property type="entry name" value="DTW"/>
    <property type="match status" value="1"/>
</dbReference>
<evidence type="ECO:0000259" key="6">
    <source>
        <dbReference type="SMART" id="SM01144"/>
    </source>
</evidence>
<dbReference type="PANTHER" id="PTHR21392">
    <property type="entry name" value="TRNA-URIDINE AMINOCARBOXYPROPYLTRANSFERASE 2"/>
    <property type="match status" value="1"/>
</dbReference>
<dbReference type="GO" id="GO:0008033">
    <property type="term" value="P:tRNA processing"/>
    <property type="evidence" value="ECO:0007669"/>
    <property type="project" value="UniProtKB-KW"/>
</dbReference>
<evidence type="ECO:0000256" key="2">
    <source>
        <dbReference type="ARBA" id="ARBA00022679"/>
    </source>
</evidence>
<evidence type="ECO:0000256" key="5">
    <source>
        <dbReference type="ARBA" id="ARBA00034489"/>
    </source>
</evidence>
<name>A0A6M5YP51_9BACT</name>
<evidence type="ECO:0000313" key="7">
    <source>
        <dbReference type="EMBL" id="QJW95053.1"/>
    </source>
</evidence>
<dbReference type="InterPro" id="IPR005636">
    <property type="entry name" value="DTW"/>
</dbReference>
<dbReference type="EC" id="2.5.1.25" evidence="1"/>
<organism evidence="7 8">
    <name type="scientific">Frigoriglobus tundricola</name>
    <dbReference type="NCBI Taxonomy" id="2774151"/>
    <lineage>
        <taxon>Bacteria</taxon>
        <taxon>Pseudomonadati</taxon>
        <taxon>Planctomycetota</taxon>
        <taxon>Planctomycetia</taxon>
        <taxon>Gemmatales</taxon>
        <taxon>Gemmataceae</taxon>
        <taxon>Frigoriglobus</taxon>
    </lineage>
</organism>
<dbReference type="GO" id="GO:0016432">
    <property type="term" value="F:tRNA-uridine aminocarboxypropyltransferase activity"/>
    <property type="evidence" value="ECO:0007669"/>
    <property type="project" value="UniProtKB-EC"/>
</dbReference>
<evidence type="ECO:0000256" key="3">
    <source>
        <dbReference type="ARBA" id="ARBA00022691"/>
    </source>
</evidence>
<reference evidence="8" key="1">
    <citation type="submission" date="2020-05" db="EMBL/GenBank/DDBJ databases">
        <title>Frigoriglobus tundricola gen. nov., sp. nov., a psychrotolerant cellulolytic planctomycete of the family Gemmataceae with two divergent copies of 16S rRNA gene.</title>
        <authorList>
            <person name="Kulichevskaya I.S."/>
            <person name="Ivanova A.A."/>
            <person name="Naumoff D.G."/>
            <person name="Beletsky A.V."/>
            <person name="Rijpstra W.I.C."/>
            <person name="Sinninghe Damste J.S."/>
            <person name="Mardanov A.V."/>
            <person name="Ravin N.V."/>
            <person name="Dedysh S.N."/>
        </authorList>
    </citation>
    <scope>NUCLEOTIDE SEQUENCE [LARGE SCALE GENOMIC DNA]</scope>
    <source>
        <strain evidence="8">PL17</strain>
    </source>
</reference>
<dbReference type="PANTHER" id="PTHR21392:SF0">
    <property type="entry name" value="TRNA-URIDINE AMINOCARBOXYPROPYLTRANSFERASE 2"/>
    <property type="match status" value="1"/>
</dbReference>
<keyword evidence="3" id="KW-0949">S-adenosyl-L-methionine</keyword>
<sequence>MSADRDQTPCPACRLPVWLCVCAHAPRVATRTSLLLIVHVHDLGRTSNTARLLALAVRGATLVGHGGLPAPPDPACHVPAGATPLVLFPGRGARTLTAELVAALPSPPALVVPDGNWKQAGRMVKRLPLLAGAAKVALPPRVFTGPALRRNRPGERMSTFVAVAQALAVLEGEAVAGPLLDFYRRAVDRMLLVRGKLRLGDVYGGLDGPCSSSGPSERGG</sequence>
<protein>
    <recommendedName>
        <fullName evidence="1">tRNA-uridine aminocarboxypropyltransferase</fullName>
        <ecNumber evidence="1">2.5.1.25</ecNumber>
    </recommendedName>
</protein>
<dbReference type="InterPro" id="IPR039262">
    <property type="entry name" value="DTWD2/TAPT"/>
</dbReference>
<evidence type="ECO:0000256" key="4">
    <source>
        <dbReference type="ARBA" id="ARBA00022694"/>
    </source>
</evidence>
<evidence type="ECO:0000313" key="8">
    <source>
        <dbReference type="Proteomes" id="UP000503447"/>
    </source>
</evidence>
<dbReference type="SMART" id="SM01144">
    <property type="entry name" value="DTW"/>
    <property type="match status" value="1"/>
</dbReference>
<dbReference type="Proteomes" id="UP000503447">
    <property type="component" value="Chromosome"/>
</dbReference>
<comment type="similarity">
    <text evidence="5">Belongs to the TDD superfamily. DTWD2 family.</text>
</comment>
<evidence type="ECO:0000256" key="1">
    <source>
        <dbReference type="ARBA" id="ARBA00012386"/>
    </source>
</evidence>
<dbReference type="AlphaFoldDB" id="A0A6M5YP51"/>
<dbReference type="KEGG" id="ftj:FTUN_2579"/>
<feature type="domain" description="DTW" evidence="6">
    <location>
        <begin position="6"/>
        <end position="195"/>
    </location>
</feature>
<keyword evidence="2" id="KW-0808">Transferase</keyword>
<gene>
    <name evidence="7" type="ORF">FTUN_2579</name>
</gene>
<accession>A0A6M5YP51</accession>